<dbReference type="InParanoid" id="A0A2P5FSE6"/>
<proteinExistence type="predicted"/>
<gene>
    <name evidence="1" type="ORF">TorRG33x02_033570</name>
</gene>
<evidence type="ECO:0000313" key="1">
    <source>
        <dbReference type="EMBL" id="POO00726.1"/>
    </source>
</evidence>
<dbReference type="OrthoDB" id="10543065at2759"/>
<accession>A0A2P5FSE6</accession>
<keyword evidence="2" id="KW-1185">Reference proteome</keyword>
<organism evidence="1 2">
    <name type="scientific">Trema orientale</name>
    <name type="common">Charcoal tree</name>
    <name type="synonym">Celtis orientalis</name>
    <dbReference type="NCBI Taxonomy" id="63057"/>
    <lineage>
        <taxon>Eukaryota</taxon>
        <taxon>Viridiplantae</taxon>
        <taxon>Streptophyta</taxon>
        <taxon>Embryophyta</taxon>
        <taxon>Tracheophyta</taxon>
        <taxon>Spermatophyta</taxon>
        <taxon>Magnoliopsida</taxon>
        <taxon>eudicotyledons</taxon>
        <taxon>Gunneridae</taxon>
        <taxon>Pentapetalae</taxon>
        <taxon>rosids</taxon>
        <taxon>fabids</taxon>
        <taxon>Rosales</taxon>
        <taxon>Cannabaceae</taxon>
        <taxon>Trema</taxon>
    </lineage>
</organism>
<protein>
    <submittedName>
        <fullName evidence="1">Uncharacterized protein</fullName>
    </submittedName>
</protein>
<name>A0A2P5FSE6_TREOI</name>
<dbReference type="EMBL" id="JXTC01000011">
    <property type="protein sequence ID" value="POO00726.1"/>
    <property type="molecule type" value="Genomic_DNA"/>
</dbReference>
<sequence>MSCSSSLTATTAATTKSQALRLFPHSLSLSLSLSLSFESAPPPPPPPPTTFSIYPHNFLQNPNPINYLYFDPFTFFLSF</sequence>
<comment type="caution">
    <text evidence="1">The sequence shown here is derived from an EMBL/GenBank/DDBJ whole genome shotgun (WGS) entry which is preliminary data.</text>
</comment>
<dbReference type="Proteomes" id="UP000237000">
    <property type="component" value="Unassembled WGS sequence"/>
</dbReference>
<dbReference type="AlphaFoldDB" id="A0A2P5FSE6"/>
<evidence type="ECO:0000313" key="2">
    <source>
        <dbReference type="Proteomes" id="UP000237000"/>
    </source>
</evidence>
<reference evidence="2" key="1">
    <citation type="submission" date="2016-06" db="EMBL/GenBank/DDBJ databases">
        <title>Parallel loss of symbiosis genes in relatives of nitrogen-fixing non-legume Parasponia.</title>
        <authorList>
            <person name="Van Velzen R."/>
            <person name="Holmer R."/>
            <person name="Bu F."/>
            <person name="Rutten L."/>
            <person name="Van Zeijl A."/>
            <person name="Liu W."/>
            <person name="Santuari L."/>
            <person name="Cao Q."/>
            <person name="Sharma T."/>
            <person name="Shen D."/>
            <person name="Roswanjaya Y."/>
            <person name="Wardhani T."/>
            <person name="Kalhor M.S."/>
            <person name="Jansen J."/>
            <person name="Van den Hoogen J."/>
            <person name="Gungor B."/>
            <person name="Hartog M."/>
            <person name="Hontelez J."/>
            <person name="Verver J."/>
            <person name="Yang W.-C."/>
            <person name="Schijlen E."/>
            <person name="Repin R."/>
            <person name="Schilthuizen M."/>
            <person name="Schranz E."/>
            <person name="Heidstra R."/>
            <person name="Miyata K."/>
            <person name="Fedorova E."/>
            <person name="Kohlen W."/>
            <person name="Bisseling T."/>
            <person name="Smit S."/>
            <person name="Geurts R."/>
        </authorList>
    </citation>
    <scope>NUCLEOTIDE SEQUENCE [LARGE SCALE GENOMIC DNA]</scope>
    <source>
        <strain evidence="2">cv. RG33-2</strain>
    </source>
</reference>